<dbReference type="Gene3D" id="1.25.40.10">
    <property type="entry name" value="Tetratricopeptide repeat domain"/>
    <property type="match status" value="1"/>
</dbReference>
<name>A0AAW8JQP1_9GAMM</name>
<accession>A0AAW8JQP1</accession>
<sequence>MKMKLPLPKPPIKRQQKTQNIAALNKKLEQLSKTFRAKISVGDYATAYAVISEAFQIVPNNQAVLMDLAFTELRLHKYDAAYQHYLKAIKQSGANVDTNIYDGMAEVCHFLENAEETRKYGALAIETKIQQVQNEPVVATISNAAPAFDPTDPKRNIIAYSLFGGLPRYCETSLINVDLCKEIYPEWTCRFYVDQSVPEHIRQRLEEKGAQVVLVTEKQKEISGLFWRFFVMDDPEVKHFLIRDADSLVSYREKAAVDEWLKSGKWFHTMRDFYSHTELILAGMWGGAQGVFKGIEQHIRQYIQTGRFLNNRVMDQHYLRYCVYPTIAQSVMAHDSQGFEKAGQPFPSHSQQTDFENLSQFHIGMNEGSSAIGVQVKHPTATKVKWELLDEHAKVVCSYDADVLASRIIEVDIPRRYARKIESKDWTVTIYPYINSD</sequence>
<dbReference type="SUPFAM" id="SSF48452">
    <property type="entry name" value="TPR-like"/>
    <property type="match status" value="1"/>
</dbReference>
<comment type="caution">
    <text evidence="1">The sequence shown here is derived from an EMBL/GenBank/DDBJ whole genome shotgun (WGS) entry which is preliminary data.</text>
</comment>
<dbReference type="AlphaFoldDB" id="A0AAW8JQP1"/>
<gene>
    <name evidence="1" type="ORF">RFH51_12800</name>
</gene>
<dbReference type="RefSeq" id="WP_308956743.1">
    <property type="nucleotide sequence ID" value="NZ_JAVICY010000021.1"/>
</dbReference>
<dbReference type="InterPro" id="IPR011990">
    <property type="entry name" value="TPR-like_helical_dom_sf"/>
</dbReference>
<evidence type="ECO:0000313" key="1">
    <source>
        <dbReference type="EMBL" id="MDQ9072334.1"/>
    </source>
</evidence>
<protein>
    <submittedName>
        <fullName evidence="1">Tetratricopeptide repeat protein</fullName>
    </submittedName>
</protein>
<reference evidence="1" key="1">
    <citation type="submission" date="2023-08" db="EMBL/GenBank/DDBJ databases">
        <title>Emergence of clinically-relevant ST2 carbapenem-resistant Acinetobacter baumannii strains in hospital sewages in Zhejiang, East of China.</title>
        <authorList>
            <person name="Kaichao C."/>
            <person name="Zhang R."/>
        </authorList>
    </citation>
    <scope>NUCLEOTIDE SEQUENCE</scope>
    <source>
        <strain evidence="1">M-SY-60</strain>
    </source>
</reference>
<evidence type="ECO:0000313" key="2">
    <source>
        <dbReference type="Proteomes" id="UP001243195"/>
    </source>
</evidence>
<dbReference type="EMBL" id="JAVIDA010000018">
    <property type="protein sequence ID" value="MDQ9072334.1"/>
    <property type="molecule type" value="Genomic_DNA"/>
</dbReference>
<dbReference type="Proteomes" id="UP001243195">
    <property type="component" value="Unassembled WGS sequence"/>
</dbReference>
<organism evidence="1 2">
    <name type="scientific">Acinetobacter gerneri</name>
    <dbReference type="NCBI Taxonomy" id="202952"/>
    <lineage>
        <taxon>Bacteria</taxon>
        <taxon>Pseudomonadati</taxon>
        <taxon>Pseudomonadota</taxon>
        <taxon>Gammaproteobacteria</taxon>
        <taxon>Moraxellales</taxon>
        <taxon>Moraxellaceae</taxon>
        <taxon>Acinetobacter</taxon>
    </lineage>
</organism>
<proteinExistence type="predicted"/>